<dbReference type="Proteomes" id="UP000250078">
    <property type="component" value="Unassembled WGS sequence"/>
</dbReference>
<evidence type="ECO:0000313" key="2">
    <source>
        <dbReference type="Proteomes" id="UP000250078"/>
    </source>
</evidence>
<keyword evidence="2" id="KW-1185">Reference proteome</keyword>
<sequence>MLLRSSFAIWRCTALSTFLLSLASRLATCWAFLAFLSRLSWSSRASFSACTT</sequence>
<organism evidence="1 2">
    <name type="scientific">Cenococcum geophilum 1.58</name>
    <dbReference type="NCBI Taxonomy" id="794803"/>
    <lineage>
        <taxon>Eukaryota</taxon>
        <taxon>Fungi</taxon>
        <taxon>Dikarya</taxon>
        <taxon>Ascomycota</taxon>
        <taxon>Pezizomycotina</taxon>
        <taxon>Dothideomycetes</taxon>
        <taxon>Pleosporomycetidae</taxon>
        <taxon>Gloniales</taxon>
        <taxon>Gloniaceae</taxon>
        <taxon>Cenococcum</taxon>
    </lineage>
</organism>
<protein>
    <submittedName>
        <fullName evidence="1">Uncharacterized protein</fullName>
    </submittedName>
</protein>
<reference evidence="1 2" key="1">
    <citation type="journal article" date="2016" name="Nat. Commun.">
        <title>Ectomycorrhizal ecology is imprinted in the genome of the dominant symbiotic fungus Cenococcum geophilum.</title>
        <authorList>
            <consortium name="DOE Joint Genome Institute"/>
            <person name="Peter M."/>
            <person name="Kohler A."/>
            <person name="Ohm R.A."/>
            <person name="Kuo A."/>
            <person name="Krutzmann J."/>
            <person name="Morin E."/>
            <person name="Arend M."/>
            <person name="Barry K.W."/>
            <person name="Binder M."/>
            <person name="Choi C."/>
            <person name="Clum A."/>
            <person name="Copeland A."/>
            <person name="Grisel N."/>
            <person name="Haridas S."/>
            <person name="Kipfer T."/>
            <person name="LaButti K."/>
            <person name="Lindquist E."/>
            <person name="Lipzen A."/>
            <person name="Maire R."/>
            <person name="Meier B."/>
            <person name="Mihaltcheva S."/>
            <person name="Molinier V."/>
            <person name="Murat C."/>
            <person name="Poggeler S."/>
            <person name="Quandt C.A."/>
            <person name="Sperisen C."/>
            <person name="Tritt A."/>
            <person name="Tisserant E."/>
            <person name="Crous P.W."/>
            <person name="Henrissat B."/>
            <person name="Nehls U."/>
            <person name="Egli S."/>
            <person name="Spatafora J.W."/>
            <person name="Grigoriev I.V."/>
            <person name="Martin F.M."/>
        </authorList>
    </citation>
    <scope>NUCLEOTIDE SEQUENCE [LARGE SCALE GENOMIC DNA]</scope>
    <source>
        <strain evidence="1 2">1.58</strain>
    </source>
</reference>
<name>A0ACC8EJY9_9PEZI</name>
<proteinExistence type="predicted"/>
<evidence type="ECO:0000313" key="1">
    <source>
        <dbReference type="EMBL" id="OCK86566.1"/>
    </source>
</evidence>
<dbReference type="EMBL" id="KV748309">
    <property type="protein sequence ID" value="OCK86566.1"/>
    <property type="molecule type" value="Genomic_DNA"/>
</dbReference>
<accession>A0ACC8EJY9</accession>
<gene>
    <name evidence="1" type="ORF">K441DRAFT_672210</name>
</gene>